<dbReference type="GeneID" id="55969101"/>
<name>A0A9P4YPN7_9HYPO</name>
<dbReference type="GO" id="GO:0070762">
    <property type="term" value="C:nuclear pore transmembrane ring"/>
    <property type="evidence" value="ECO:0007669"/>
    <property type="project" value="TreeGrafter"/>
</dbReference>
<feature type="region of interest" description="Disordered" evidence="1">
    <location>
        <begin position="141"/>
        <end position="224"/>
    </location>
</feature>
<feature type="compositionally biased region" description="Polar residues" evidence="1">
    <location>
        <begin position="212"/>
        <end position="221"/>
    </location>
</feature>
<protein>
    <submittedName>
        <fullName evidence="2">Nucleoporin POM34</fullName>
    </submittedName>
</protein>
<feature type="compositionally biased region" description="Polar residues" evidence="1">
    <location>
        <begin position="163"/>
        <end position="182"/>
    </location>
</feature>
<reference evidence="2" key="1">
    <citation type="submission" date="2020-03" db="EMBL/GenBank/DDBJ databases">
        <title>Site-based positive gene gene selection in Geosmithia morbida across the United States reveals a broad range of putative effectors and factors for local host and environmental adapation.</title>
        <authorList>
            <person name="Onufrak A."/>
            <person name="Murdoch R.W."/>
            <person name="Gazis R."/>
            <person name="Huff M."/>
            <person name="Staton M."/>
            <person name="Klingeman W."/>
            <person name="Hadziabdic D."/>
        </authorList>
    </citation>
    <scope>NUCLEOTIDE SEQUENCE</scope>
    <source>
        <strain evidence="2">1262</strain>
    </source>
</reference>
<comment type="caution">
    <text evidence="2">The sequence shown here is derived from an EMBL/GenBank/DDBJ whole genome shotgun (WGS) entry which is preliminary data.</text>
</comment>
<dbReference type="EMBL" id="JAANYQ010000016">
    <property type="protein sequence ID" value="KAF4120435.1"/>
    <property type="molecule type" value="Genomic_DNA"/>
</dbReference>
<feature type="compositionally biased region" description="Polar residues" evidence="1">
    <location>
        <begin position="190"/>
        <end position="200"/>
    </location>
</feature>
<dbReference type="InterPro" id="IPR012578">
    <property type="entry name" value="Nucl_pore_cmplx"/>
</dbReference>
<keyword evidence="3" id="KW-1185">Reference proteome</keyword>
<gene>
    <name evidence="2" type="ORF">GMORB2_2871</name>
</gene>
<dbReference type="PANTHER" id="PTHR28003:SF1">
    <property type="entry name" value="NUCLEOPORIN POM34"/>
    <property type="match status" value="1"/>
</dbReference>
<organism evidence="2 3">
    <name type="scientific">Geosmithia morbida</name>
    <dbReference type="NCBI Taxonomy" id="1094350"/>
    <lineage>
        <taxon>Eukaryota</taxon>
        <taxon>Fungi</taxon>
        <taxon>Dikarya</taxon>
        <taxon>Ascomycota</taxon>
        <taxon>Pezizomycotina</taxon>
        <taxon>Sordariomycetes</taxon>
        <taxon>Hypocreomycetidae</taxon>
        <taxon>Hypocreales</taxon>
        <taxon>Bionectriaceae</taxon>
        <taxon>Geosmithia</taxon>
    </lineage>
</organism>
<accession>A0A9P4YPN7</accession>
<evidence type="ECO:0000313" key="2">
    <source>
        <dbReference type="EMBL" id="KAF4120435.1"/>
    </source>
</evidence>
<evidence type="ECO:0000313" key="3">
    <source>
        <dbReference type="Proteomes" id="UP000749293"/>
    </source>
</evidence>
<dbReference type="Pfam" id="PF08058">
    <property type="entry name" value="NPCC"/>
    <property type="match status" value="1"/>
</dbReference>
<dbReference type="GO" id="GO:0006606">
    <property type="term" value="P:protein import into nucleus"/>
    <property type="evidence" value="ECO:0007669"/>
    <property type="project" value="TreeGrafter"/>
</dbReference>
<dbReference type="Proteomes" id="UP000749293">
    <property type="component" value="Unassembled WGS sequence"/>
</dbReference>
<evidence type="ECO:0000256" key="1">
    <source>
        <dbReference type="SAM" id="MobiDB-lite"/>
    </source>
</evidence>
<dbReference type="GO" id="GO:0030474">
    <property type="term" value="P:spindle pole body duplication"/>
    <property type="evidence" value="ECO:0007669"/>
    <property type="project" value="TreeGrafter"/>
</dbReference>
<dbReference type="RefSeq" id="XP_035319087.1">
    <property type="nucleotide sequence ID" value="XM_035464849.1"/>
</dbReference>
<dbReference type="GO" id="GO:0005640">
    <property type="term" value="C:nuclear outer membrane"/>
    <property type="evidence" value="ECO:0007669"/>
    <property type="project" value="TreeGrafter"/>
</dbReference>
<sequence length="289" mass="30567">MSVRTPVRSTAPMTISADSPGTWRHPRLDEITRRRNATTFSEKNVRQIAYGVASLAAVWFSRAILSLKYFPNLYVPSHLWLQPFIPAGGLPASISSYTEWTWLAIQIIPVLNILAACLPLMRREDDLSDIALTSAQRELLGLPPSSAAPTPDAHYSTPPRYSRTPSVAGSVGSRASYNSSPLSGRGSPAPTLQISGSESPFSPLGSPVYRTASGSGLDVSTNGGANGRRSSFGSSSLLGASTLGAGSSANLFSDPASPSPSGGKRTSVGLNSKWLYEKGRRSSGSGWMH</sequence>
<proteinExistence type="predicted"/>
<dbReference type="AlphaFoldDB" id="A0A9P4YPN7"/>
<dbReference type="PANTHER" id="PTHR28003">
    <property type="entry name" value="NUCLEOPORIN POM34"/>
    <property type="match status" value="1"/>
</dbReference>
<dbReference type="OrthoDB" id="429932at2759"/>